<dbReference type="AlphaFoldDB" id="A0A0W1ADA2"/>
<dbReference type="GO" id="GO:0051536">
    <property type="term" value="F:iron-sulfur cluster binding"/>
    <property type="evidence" value="ECO:0007669"/>
    <property type="project" value="UniProtKB-KW"/>
</dbReference>
<dbReference type="InterPro" id="IPR023885">
    <property type="entry name" value="4Fe4S-binding_SPASM_dom"/>
</dbReference>
<dbReference type="Pfam" id="PF13186">
    <property type="entry name" value="SPASM"/>
    <property type="match status" value="1"/>
</dbReference>
<accession>A0A0W1ADA2</accession>
<protein>
    <submittedName>
        <fullName evidence="8">Antilisterial bacteriocin subtilosin biosynthesis protein AlbA</fullName>
    </submittedName>
</protein>
<dbReference type="PANTHER" id="PTHR11228">
    <property type="entry name" value="RADICAL SAM DOMAIN PROTEIN"/>
    <property type="match status" value="1"/>
</dbReference>
<keyword evidence="3" id="KW-0949">S-adenosyl-L-methionine</keyword>
<dbReference type="CDD" id="cd01335">
    <property type="entry name" value="Radical_SAM"/>
    <property type="match status" value="1"/>
</dbReference>
<dbReference type="PATRIC" id="fig|66969.6.peg.1532"/>
<dbReference type="SUPFAM" id="SSF102114">
    <property type="entry name" value="Radical SAM enzymes"/>
    <property type="match status" value="1"/>
</dbReference>
<name>A0A0W1ADA2_9GAMM</name>
<evidence type="ECO:0000313" key="9">
    <source>
        <dbReference type="Proteomes" id="UP000054729"/>
    </source>
</evidence>
<sequence length="391" mass="45548">MGVLASEGNQVMNILHKFLYELMKPRAELRMAKPHKRQADEELFKNGFNDLIERKLLFRDLRRTINSVKTYRNFQHNKTYLTNMPLSMFVEPTNICNLTCPSCPTGNNTLGREKGHMSLELFKSLMDEVGDHLMQLFFWNYGEPTLNPHYPEMLRYAKSKNIYIQMDTNGTTLNNDTNCENIVKTGLDRITISLDGVNNDSYAAFRGKDFFETVKNGIQKLSETKKKFGVKTPFIELQFILMKTNEQEVGEVIKLAQEIGANEVTLRYFIFRQYDQVLLKALIDKYKPITSEYAIYQSCNGYIDYKRTIDPSCFKLYSSSCVFWNGEVVPCCYDAYSKVPLGNINDGGFRKVWNGERYRAFRETIFTDKKNFHLCMNCNSKENWVHQRIAI</sequence>
<dbReference type="InterPro" id="IPR050377">
    <property type="entry name" value="Radical_SAM_PqqE_MftC-like"/>
</dbReference>
<dbReference type="OrthoDB" id="9810775at2"/>
<evidence type="ECO:0000313" key="8">
    <source>
        <dbReference type="EMBL" id="KTD79325.1"/>
    </source>
</evidence>
<proteinExistence type="predicted"/>
<dbReference type="GO" id="GO:0003824">
    <property type="term" value="F:catalytic activity"/>
    <property type="evidence" value="ECO:0007669"/>
    <property type="project" value="InterPro"/>
</dbReference>
<gene>
    <name evidence="8" type="primary">albA</name>
    <name evidence="8" type="ORF">Lwal_1397</name>
</gene>
<dbReference type="GO" id="GO:0046872">
    <property type="term" value="F:metal ion binding"/>
    <property type="evidence" value="ECO:0007669"/>
    <property type="project" value="UniProtKB-KW"/>
</dbReference>
<dbReference type="SFLD" id="SFLDG01067">
    <property type="entry name" value="SPASM/twitch_domain_containing"/>
    <property type="match status" value="1"/>
</dbReference>
<evidence type="ECO:0000256" key="6">
    <source>
        <dbReference type="ARBA" id="ARBA00023014"/>
    </source>
</evidence>
<keyword evidence="2" id="KW-0004">4Fe-4S</keyword>
<dbReference type="Gene3D" id="3.20.20.70">
    <property type="entry name" value="Aldolase class I"/>
    <property type="match status" value="1"/>
</dbReference>
<dbReference type="SFLD" id="SFLDS00029">
    <property type="entry name" value="Radical_SAM"/>
    <property type="match status" value="1"/>
</dbReference>
<dbReference type="Proteomes" id="UP000054729">
    <property type="component" value="Unassembled WGS sequence"/>
</dbReference>
<dbReference type="InterPro" id="IPR007197">
    <property type="entry name" value="rSAM"/>
</dbReference>
<comment type="cofactor">
    <cofactor evidence="1">
        <name>[4Fe-4S] cluster</name>
        <dbReference type="ChEBI" id="CHEBI:49883"/>
    </cofactor>
</comment>
<dbReference type="PROSITE" id="PS51918">
    <property type="entry name" value="RADICAL_SAM"/>
    <property type="match status" value="1"/>
</dbReference>
<evidence type="ECO:0000256" key="4">
    <source>
        <dbReference type="ARBA" id="ARBA00022723"/>
    </source>
</evidence>
<evidence type="ECO:0000259" key="7">
    <source>
        <dbReference type="PROSITE" id="PS51918"/>
    </source>
</evidence>
<evidence type="ECO:0000256" key="3">
    <source>
        <dbReference type="ARBA" id="ARBA00022691"/>
    </source>
</evidence>
<dbReference type="EMBL" id="LNZB01000036">
    <property type="protein sequence ID" value="KTD79325.1"/>
    <property type="molecule type" value="Genomic_DNA"/>
</dbReference>
<reference evidence="8 9" key="1">
    <citation type="submission" date="2015-11" db="EMBL/GenBank/DDBJ databases">
        <title>Genomic analysis of 38 Legionella species identifies large and diverse effector repertoires.</title>
        <authorList>
            <person name="Burstein D."/>
            <person name="Amaro F."/>
            <person name="Zusman T."/>
            <person name="Lifshitz Z."/>
            <person name="Cohen O."/>
            <person name="Gilbert J.A."/>
            <person name="Pupko T."/>
            <person name="Shuman H.A."/>
            <person name="Segal G."/>
        </authorList>
    </citation>
    <scope>NUCLEOTIDE SEQUENCE [LARGE SCALE GENOMIC DNA]</scope>
    <source>
        <strain evidence="8 9">ATCC 51914</strain>
    </source>
</reference>
<dbReference type="InterPro" id="IPR034391">
    <property type="entry name" value="AdoMet-like_SPASM_containing"/>
</dbReference>
<dbReference type="PANTHER" id="PTHR11228:SF7">
    <property type="entry name" value="PQQA PEPTIDE CYCLASE"/>
    <property type="match status" value="1"/>
</dbReference>
<dbReference type="Pfam" id="PF04055">
    <property type="entry name" value="Radical_SAM"/>
    <property type="match status" value="1"/>
</dbReference>
<keyword evidence="6" id="KW-0411">Iron-sulfur</keyword>
<keyword evidence="4" id="KW-0479">Metal-binding</keyword>
<feature type="domain" description="Radical SAM core" evidence="7">
    <location>
        <begin position="82"/>
        <end position="312"/>
    </location>
</feature>
<organism evidence="8 9">
    <name type="scientific">Legionella waltersii</name>
    <dbReference type="NCBI Taxonomy" id="66969"/>
    <lineage>
        <taxon>Bacteria</taxon>
        <taxon>Pseudomonadati</taxon>
        <taxon>Pseudomonadota</taxon>
        <taxon>Gammaproteobacteria</taxon>
        <taxon>Legionellales</taxon>
        <taxon>Legionellaceae</taxon>
        <taxon>Legionella</taxon>
    </lineage>
</organism>
<dbReference type="InterPro" id="IPR058240">
    <property type="entry name" value="rSAM_sf"/>
</dbReference>
<evidence type="ECO:0000256" key="5">
    <source>
        <dbReference type="ARBA" id="ARBA00023004"/>
    </source>
</evidence>
<keyword evidence="9" id="KW-1185">Reference proteome</keyword>
<evidence type="ECO:0000256" key="2">
    <source>
        <dbReference type="ARBA" id="ARBA00022485"/>
    </source>
</evidence>
<dbReference type="InterPro" id="IPR013785">
    <property type="entry name" value="Aldolase_TIM"/>
</dbReference>
<comment type="caution">
    <text evidence="8">The sequence shown here is derived from an EMBL/GenBank/DDBJ whole genome shotgun (WGS) entry which is preliminary data.</text>
</comment>
<dbReference type="STRING" id="66969.Lwal_1397"/>
<evidence type="ECO:0000256" key="1">
    <source>
        <dbReference type="ARBA" id="ARBA00001966"/>
    </source>
</evidence>
<dbReference type="SFLD" id="SFLDG01387">
    <property type="entry name" value="BtrN-like_SPASM_domain_contain"/>
    <property type="match status" value="1"/>
</dbReference>
<keyword evidence="5" id="KW-0408">Iron</keyword>